<accession>A0A847UCR4</accession>
<dbReference type="EMBL" id="WOYG01000001">
    <property type="protein sequence ID" value="NLV09124.1"/>
    <property type="molecule type" value="Genomic_DNA"/>
</dbReference>
<comment type="caution">
    <text evidence="2">The sequence shown here is derived from an EMBL/GenBank/DDBJ whole genome shotgun (WGS) entry which is preliminary data.</text>
</comment>
<gene>
    <name evidence="2" type="ORF">GOC74_04170</name>
</gene>
<dbReference type="RefSeq" id="WP_170093038.1">
    <property type="nucleotide sequence ID" value="NZ_WOYG01000001.1"/>
</dbReference>
<proteinExistence type="predicted"/>
<protein>
    <submittedName>
        <fullName evidence="2">Uncharacterized protein</fullName>
    </submittedName>
</protein>
<feature type="region of interest" description="Disordered" evidence="1">
    <location>
        <begin position="1"/>
        <end position="46"/>
    </location>
</feature>
<feature type="compositionally biased region" description="Polar residues" evidence="1">
    <location>
        <begin position="30"/>
        <end position="46"/>
    </location>
</feature>
<sequence>MSEANEETRGGKRYSQQHPTYDGTVVERTPLSSGTDADSGQSAAGD</sequence>
<dbReference type="AlphaFoldDB" id="A0A847UCR4"/>
<name>A0A847UCR4_9EURY</name>
<evidence type="ECO:0000256" key="1">
    <source>
        <dbReference type="SAM" id="MobiDB-lite"/>
    </source>
</evidence>
<dbReference type="Proteomes" id="UP000608662">
    <property type="component" value="Unassembled WGS sequence"/>
</dbReference>
<organism evidence="2 3">
    <name type="scientific">Halomicrobium mukohataei</name>
    <dbReference type="NCBI Taxonomy" id="57705"/>
    <lineage>
        <taxon>Archaea</taxon>
        <taxon>Methanobacteriati</taxon>
        <taxon>Methanobacteriota</taxon>
        <taxon>Stenosarchaea group</taxon>
        <taxon>Halobacteria</taxon>
        <taxon>Halobacteriales</taxon>
        <taxon>Haloarculaceae</taxon>
        <taxon>Halomicrobium</taxon>
    </lineage>
</organism>
<reference evidence="2" key="1">
    <citation type="submission" date="2019-12" db="EMBL/GenBank/DDBJ databases">
        <title>Whole-genome sequence of Halomicrobium mukohataei pws1.</title>
        <authorList>
            <person name="Verma D.K."/>
            <person name="Gopal K."/>
            <person name="Prasad E.S."/>
        </authorList>
    </citation>
    <scope>NUCLEOTIDE SEQUENCE</scope>
    <source>
        <strain evidence="2">Pws1</strain>
    </source>
</reference>
<evidence type="ECO:0000313" key="2">
    <source>
        <dbReference type="EMBL" id="NLV09124.1"/>
    </source>
</evidence>
<feature type="compositionally biased region" description="Basic and acidic residues" evidence="1">
    <location>
        <begin position="1"/>
        <end position="10"/>
    </location>
</feature>
<evidence type="ECO:0000313" key="3">
    <source>
        <dbReference type="Proteomes" id="UP000608662"/>
    </source>
</evidence>